<evidence type="ECO:0000256" key="9">
    <source>
        <dbReference type="ARBA" id="ARBA00022840"/>
    </source>
</evidence>
<dbReference type="SUPFAM" id="SSF158472">
    <property type="entry name" value="HAMP domain-like"/>
    <property type="match status" value="1"/>
</dbReference>
<dbReference type="CDD" id="cd06225">
    <property type="entry name" value="HAMP"/>
    <property type="match status" value="1"/>
</dbReference>
<dbReference type="GO" id="GO:0000155">
    <property type="term" value="F:phosphorelay sensor kinase activity"/>
    <property type="evidence" value="ECO:0007669"/>
    <property type="project" value="InterPro"/>
</dbReference>
<evidence type="ECO:0000256" key="12">
    <source>
        <dbReference type="ARBA" id="ARBA00023136"/>
    </source>
</evidence>
<dbReference type="Pfam" id="PF00672">
    <property type="entry name" value="HAMP"/>
    <property type="match status" value="1"/>
</dbReference>
<dbReference type="GO" id="GO:0000156">
    <property type="term" value="F:phosphorelay response regulator activity"/>
    <property type="evidence" value="ECO:0007669"/>
    <property type="project" value="TreeGrafter"/>
</dbReference>
<dbReference type="InterPro" id="IPR036097">
    <property type="entry name" value="HisK_dim/P_sf"/>
</dbReference>
<dbReference type="OrthoDB" id="9796330at2"/>
<evidence type="ECO:0000256" key="13">
    <source>
        <dbReference type="SAM" id="Phobius"/>
    </source>
</evidence>
<dbReference type="FunFam" id="3.30.565.10:FF:000006">
    <property type="entry name" value="Sensor histidine kinase WalK"/>
    <property type="match status" value="1"/>
</dbReference>
<reference evidence="16 17" key="1">
    <citation type="submission" date="2016-07" db="EMBL/GenBank/DDBJ databases">
        <title>Genome and transcriptome analysis of iron-reducing fermentative bacteria Anoxybacter fermentans.</title>
        <authorList>
            <person name="Zeng X."/>
            <person name="Shao Z."/>
        </authorList>
    </citation>
    <scope>NUCLEOTIDE SEQUENCE [LARGE SCALE GENOMIC DNA]</scope>
    <source>
        <strain evidence="16 17">DY22613</strain>
    </source>
</reference>
<dbReference type="AlphaFoldDB" id="A0A3S9T287"/>
<dbReference type="PROSITE" id="PS50885">
    <property type="entry name" value="HAMP"/>
    <property type="match status" value="1"/>
</dbReference>
<dbReference type="GO" id="GO:0005524">
    <property type="term" value="F:ATP binding"/>
    <property type="evidence" value="ECO:0007669"/>
    <property type="project" value="UniProtKB-KW"/>
</dbReference>
<evidence type="ECO:0000256" key="8">
    <source>
        <dbReference type="ARBA" id="ARBA00022777"/>
    </source>
</evidence>
<evidence type="ECO:0000256" key="2">
    <source>
        <dbReference type="ARBA" id="ARBA00004141"/>
    </source>
</evidence>
<proteinExistence type="predicted"/>
<dbReference type="InterPro" id="IPR036890">
    <property type="entry name" value="HATPase_C_sf"/>
</dbReference>
<dbReference type="GO" id="GO:0030295">
    <property type="term" value="F:protein kinase activator activity"/>
    <property type="evidence" value="ECO:0007669"/>
    <property type="project" value="TreeGrafter"/>
</dbReference>
<dbReference type="SMART" id="SM00304">
    <property type="entry name" value="HAMP"/>
    <property type="match status" value="1"/>
</dbReference>
<dbReference type="Proteomes" id="UP000267250">
    <property type="component" value="Chromosome"/>
</dbReference>
<organism evidence="16 17">
    <name type="scientific">Anoxybacter fermentans</name>
    <dbReference type="NCBI Taxonomy" id="1323375"/>
    <lineage>
        <taxon>Bacteria</taxon>
        <taxon>Bacillati</taxon>
        <taxon>Bacillota</taxon>
        <taxon>Clostridia</taxon>
        <taxon>Halanaerobiales</taxon>
        <taxon>Anoxybacter</taxon>
    </lineage>
</organism>
<dbReference type="InterPro" id="IPR005467">
    <property type="entry name" value="His_kinase_dom"/>
</dbReference>
<dbReference type="InterPro" id="IPR050351">
    <property type="entry name" value="BphY/WalK/GraS-like"/>
</dbReference>
<dbReference type="SUPFAM" id="SSF47384">
    <property type="entry name" value="Homodimeric domain of signal transducing histidine kinase"/>
    <property type="match status" value="1"/>
</dbReference>
<dbReference type="PRINTS" id="PR00344">
    <property type="entry name" value="BCTRLSENSOR"/>
</dbReference>
<feature type="domain" description="HAMP" evidence="15">
    <location>
        <begin position="198"/>
        <end position="250"/>
    </location>
</feature>
<dbReference type="FunFam" id="1.10.287.130:FF:000001">
    <property type="entry name" value="Two-component sensor histidine kinase"/>
    <property type="match status" value="1"/>
</dbReference>
<dbReference type="SMART" id="SM00387">
    <property type="entry name" value="HATPase_c"/>
    <property type="match status" value="1"/>
</dbReference>
<keyword evidence="17" id="KW-1185">Reference proteome</keyword>
<feature type="transmembrane region" description="Helical" evidence="13">
    <location>
        <begin position="6"/>
        <end position="32"/>
    </location>
</feature>
<keyword evidence="11" id="KW-0902">Two-component regulatory system</keyword>
<evidence type="ECO:0000313" key="16">
    <source>
        <dbReference type="EMBL" id="AZR74649.1"/>
    </source>
</evidence>
<dbReference type="Pfam" id="PF02518">
    <property type="entry name" value="HATPase_c"/>
    <property type="match status" value="1"/>
</dbReference>
<keyword evidence="8" id="KW-0418">Kinase</keyword>
<dbReference type="EMBL" id="CP016379">
    <property type="protein sequence ID" value="AZR74649.1"/>
    <property type="molecule type" value="Genomic_DNA"/>
</dbReference>
<evidence type="ECO:0000256" key="5">
    <source>
        <dbReference type="ARBA" id="ARBA00022679"/>
    </source>
</evidence>
<protein>
    <recommendedName>
        <fullName evidence="3">histidine kinase</fullName>
        <ecNumber evidence="3">2.7.13.3</ecNumber>
    </recommendedName>
</protein>
<name>A0A3S9T287_9FIRM</name>
<dbReference type="InterPro" id="IPR003594">
    <property type="entry name" value="HATPase_dom"/>
</dbReference>
<dbReference type="SUPFAM" id="SSF55785">
    <property type="entry name" value="PYP-like sensor domain (PAS domain)"/>
    <property type="match status" value="1"/>
</dbReference>
<dbReference type="CDD" id="cd00075">
    <property type="entry name" value="HATPase"/>
    <property type="match status" value="1"/>
</dbReference>
<keyword evidence="5" id="KW-0808">Transferase</keyword>
<evidence type="ECO:0000313" key="17">
    <source>
        <dbReference type="Proteomes" id="UP000267250"/>
    </source>
</evidence>
<keyword evidence="4" id="KW-0597">Phosphoprotein</keyword>
<sequence length="588" mass="66831">MIKTLFGKILLMSLVIILVVSGVTGVVMDFFIKRFILYSKEQEMIRQGERVINSIVRYMKQRDNIMVGMMHGRGMWVMRIAGMIRELEKVLGARIWLVDRNGLIYAESDLVRELNENELKQLLSGKKITKFNWNDELNQPILAVALPININNEVIGGLFIITPMEEVHIAQSRIRRLMIGSTLIGTLVAVFLAILFSRHLTRPLLAMQNLIHKMRKGDFSGQLEIKRGDELGDLARHINDLNRELDKTIDLLRTEQEQTQRIINSMAEGVISLNQMGEVVVINPAARRILKIPDSGPADLQDVFEKLPGLEEQVIKVQQERAPLMREIELNNQVFLSIVSPICTGEDQVLGVVIVLQDITNRWRLVQLQKELIANVSHEFKTPLTSIKGFVELMLDHKIKDEVAVQNSLKIIHSETLRLIRMVNDLLKMARMESLRLRKEPTDLLELVQKVVDSLALRLEETGVTVQLDSSLKRKMDLDPDRMEQVFYNLLDNGIRFSPPGGIIEIKAIEDNGKVKIQIRDQGPGIPEEEKELIFDRFYKVEKARSTNEAGSGLGLAIVKSIVEEHGGQIWADNYPEGGAVFVIEMPK</sequence>
<dbReference type="CDD" id="cd00082">
    <property type="entry name" value="HisKA"/>
    <property type="match status" value="1"/>
</dbReference>
<accession>A0A3S9T287</accession>
<keyword evidence="12 13" id="KW-0472">Membrane</keyword>
<dbReference type="GO" id="GO:0007234">
    <property type="term" value="P:osmosensory signaling via phosphorelay pathway"/>
    <property type="evidence" value="ECO:0007669"/>
    <property type="project" value="TreeGrafter"/>
</dbReference>
<keyword evidence="9" id="KW-0067">ATP-binding</keyword>
<dbReference type="Gene3D" id="1.10.287.130">
    <property type="match status" value="1"/>
</dbReference>
<dbReference type="InterPro" id="IPR000014">
    <property type="entry name" value="PAS"/>
</dbReference>
<dbReference type="PANTHER" id="PTHR42878:SF7">
    <property type="entry name" value="SENSOR HISTIDINE KINASE GLRK"/>
    <property type="match status" value="1"/>
</dbReference>
<dbReference type="EC" id="2.7.13.3" evidence="3"/>
<dbReference type="GO" id="GO:0016020">
    <property type="term" value="C:membrane"/>
    <property type="evidence" value="ECO:0007669"/>
    <property type="project" value="UniProtKB-SubCell"/>
</dbReference>
<comment type="subcellular location">
    <subcellularLocation>
        <location evidence="2">Membrane</location>
        <topology evidence="2">Multi-pass membrane protein</topology>
    </subcellularLocation>
</comment>
<evidence type="ECO:0000256" key="7">
    <source>
        <dbReference type="ARBA" id="ARBA00022741"/>
    </source>
</evidence>
<dbReference type="KEGG" id="aft:BBF96_15475"/>
<evidence type="ECO:0000256" key="10">
    <source>
        <dbReference type="ARBA" id="ARBA00022989"/>
    </source>
</evidence>
<keyword evidence="7" id="KW-0547">Nucleotide-binding</keyword>
<dbReference type="Gene3D" id="1.10.8.500">
    <property type="entry name" value="HAMP domain in histidine kinase"/>
    <property type="match status" value="1"/>
</dbReference>
<keyword evidence="6 13" id="KW-0812">Transmembrane</keyword>
<feature type="transmembrane region" description="Helical" evidence="13">
    <location>
        <begin position="177"/>
        <end position="196"/>
    </location>
</feature>
<feature type="domain" description="Histidine kinase" evidence="14">
    <location>
        <begin position="375"/>
        <end position="588"/>
    </location>
</feature>
<evidence type="ECO:0000256" key="4">
    <source>
        <dbReference type="ARBA" id="ARBA00022553"/>
    </source>
</evidence>
<evidence type="ECO:0000256" key="3">
    <source>
        <dbReference type="ARBA" id="ARBA00012438"/>
    </source>
</evidence>
<dbReference type="Gene3D" id="3.30.565.10">
    <property type="entry name" value="Histidine kinase-like ATPase, C-terminal domain"/>
    <property type="match status" value="1"/>
</dbReference>
<dbReference type="InterPro" id="IPR003661">
    <property type="entry name" value="HisK_dim/P_dom"/>
</dbReference>
<dbReference type="Gene3D" id="3.30.450.20">
    <property type="entry name" value="PAS domain"/>
    <property type="match status" value="2"/>
</dbReference>
<evidence type="ECO:0000256" key="1">
    <source>
        <dbReference type="ARBA" id="ARBA00000085"/>
    </source>
</evidence>
<dbReference type="SUPFAM" id="SSF55874">
    <property type="entry name" value="ATPase domain of HSP90 chaperone/DNA topoisomerase II/histidine kinase"/>
    <property type="match status" value="1"/>
</dbReference>
<dbReference type="InterPro" id="IPR003660">
    <property type="entry name" value="HAMP_dom"/>
</dbReference>
<dbReference type="Pfam" id="PF00512">
    <property type="entry name" value="HisKA"/>
    <property type="match status" value="1"/>
</dbReference>
<evidence type="ECO:0000256" key="6">
    <source>
        <dbReference type="ARBA" id="ARBA00022692"/>
    </source>
</evidence>
<dbReference type="PROSITE" id="PS50109">
    <property type="entry name" value="HIS_KIN"/>
    <property type="match status" value="1"/>
</dbReference>
<dbReference type="InterPro" id="IPR035965">
    <property type="entry name" value="PAS-like_dom_sf"/>
</dbReference>
<gene>
    <name evidence="16" type="ORF">BBF96_15475</name>
</gene>
<evidence type="ECO:0000256" key="11">
    <source>
        <dbReference type="ARBA" id="ARBA00023012"/>
    </source>
</evidence>
<dbReference type="SMART" id="SM00388">
    <property type="entry name" value="HisKA"/>
    <property type="match status" value="1"/>
</dbReference>
<comment type="catalytic activity">
    <reaction evidence="1">
        <text>ATP + protein L-histidine = ADP + protein N-phospho-L-histidine.</text>
        <dbReference type="EC" id="2.7.13.3"/>
    </reaction>
</comment>
<dbReference type="InterPro" id="IPR004358">
    <property type="entry name" value="Sig_transdc_His_kin-like_C"/>
</dbReference>
<evidence type="ECO:0000259" key="14">
    <source>
        <dbReference type="PROSITE" id="PS50109"/>
    </source>
</evidence>
<evidence type="ECO:0000259" key="15">
    <source>
        <dbReference type="PROSITE" id="PS50885"/>
    </source>
</evidence>
<dbReference type="RefSeq" id="WP_127018016.1">
    <property type="nucleotide sequence ID" value="NZ_CP016379.1"/>
</dbReference>
<dbReference type="CDD" id="cd00130">
    <property type="entry name" value="PAS"/>
    <property type="match status" value="1"/>
</dbReference>
<keyword evidence="10 13" id="KW-1133">Transmembrane helix</keyword>
<dbReference type="PANTHER" id="PTHR42878">
    <property type="entry name" value="TWO-COMPONENT HISTIDINE KINASE"/>
    <property type="match status" value="1"/>
</dbReference>